<dbReference type="AlphaFoldDB" id="A0A3B3UXZ8"/>
<dbReference type="InterPro" id="IPR006703">
    <property type="entry name" value="G_AIG1"/>
</dbReference>
<keyword evidence="2" id="KW-0547">Nucleotide-binding</keyword>
<dbReference type="Pfam" id="PF04548">
    <property type="entry name" value="AIG1"/>
    <property type="match status" value="2"/>
</dbReference>
<dbReference type="SUPFAM" id="SSF52540">
    <property type="entry name" value="P-loop containing nucleoside triphosphate hydrolases"/>
    <property type="match status" value="1"/>
</dbReference>
<feature type="domain" description="AIG1-type G" evidence="5">
    <location>
        <begin position="106"/>
        <end position="143"/>
    </location>
</feature>
<evidence type="ECO:0000256" key="2">
    <source>
        <dbReference type="ARBA" id="ARBA00022741"/>
    </source>
</evidence>
<reference evidence="6" key="1">
    <citation type="submission" date="2025-08" db="UniProtKB">
        <authorList>
            <consortium name="Ensembl"/>
        </authorList>
    </citation>
    <scope>IDENTIFICATION</scope>
</reference>
<dbReference type="GO" id="GO:0005525">
    <property type="term" value="F:GTP binding"/>
    <property type="evidence" value="ECO:0007669"/>
    <property type="project" value="UniProtKB-KW"/>
</dbReference>
<dbReference type="Gene3D" id="3.40.50.300">
    <property type="entry name" value="P-loop containing nucleotide triphosphate hydrolases"/>
    <property type="match status" value="2"/>
</dbReference>
<feature type="domain" description="AIG1-type G" evidence="5">
    <location>
        <begin position="5"/>
        <end position="94"/>
    </location>
</feature>
<keyword evidence="7" id="KW-1185">Reference proteome</keyword>
<feature type="compositionally biased region" description="Polar residues" evidence="4">
    <location>
        <begin position="136"/>
        <end position="148"/>
    </location>
</feature>
<evidence type="ECO:0000256" key="1">
    <source>
        <dbReference type="ARBA" id="ARBA00008535"/>
    </source>
</evidence>
<dbReference type="InterPro" id="IPR027417">
    <property type="entry name" value="P-loop_NTPase"/>
</dbReference>
<evidence type="ECO:0000256" key="3">
    <source>
        <dbReference type="ARBA" id="ARBA00023134"/>
    </source>
</evidence>
<dbReference type="PANTHER" id="PTHR10903:SF188">
    <property type="entry name" value="GTPASE IMAP FAMILY MEMBER 2-LIKE-RELATED"/>
    <property type="match status" value="1"/>
</dbReference>
<dbReference type="Ensembl" id="ENSPLAT00000026818.1">
    <property type="protein sequence ID" value="ENSPLAP00000017547.1"/>
    <property type="gene ID" value="ENSPLAG00000021974.1"/>
</dbReference>
<name>A0A3B3UXZ8_9TELE</name>
<dbReference type="STRING" id="48699.ENSPLAP00000017547"/>
<organism evidence="6 7">
    <name type="scientific">Poecilia latipinna</name>
    <name type="common">sailfin molly</name>
    <dbReference type="NCBI Taxonomy" id="48699"/>
    <lineage>
        <taxon>Eukaryota</taxon>
        <taxon>Metazoa</taxon>
        <taxon>Chordata</taxon>
        <taxon>Craniata</taxon>
        <taxon>Vertebrata</taxon>
        <taxon>Euteleostomi</taxon>
        <taxon>Actinopterygii</taxon>
        <taxon>Neopterygii</taxon>
        <taxon>Teleostei</taxon>
        <taxon>Neoteleostei</taxon>
        <taxon>Acanthomorphata</taxon>
        <taxon>Ovalentaria</taxon>
        <taxon>Atherinomorphae</taxon>
        <taxon>Cyprinodontiformes</taxon>
        <taxon>Poeciliidae</taxon>
        <taxon>Poeciliinae</taxon>
        <taxon>Poecilia</taxon>
    </lineage>
</organism>
<evidence type="ECO:0000313" key="6">
    <source>
        <dbReference type="Ensembl" id="ENSPLAP00000017547.1"/>
    </source>
</evidence>
<dbReference type="PANTHER" id="PTHR10903">
    <property type="entry name" value="GTPASE, IMAP FAMILY MEMBER-RELATED"/>
    <property type="match status" value="1"/>
</dbReference>
<accession>A0A3B3UXZ8</accession>
<feature type="region of interest" description="Disordered" evidence="4">
    <location>
        <begin position="127"/>
        <end position="148"/>
    </location>
</feature>
<reference evidence="6" key="2">
    <citation type="submission" date="2025-09" db="UniProtKB">
        <authorList>
            <consortium name="Ensembl"/>
        </authorList>
    </citation>
    <scope>IDENTIFICATION</scope>
</reference>
<sequence>MEKSFRCVSLCDPEGVHAFILVLVVDPLTDEDKGELHTIQDTFSSRVNDFTIILFTTELDPEHPAVVNFVHRDKDIQDLIQSCGGRYFILNIRDRRQIPDLIQRSLRIVLLGKTGCGKSSSGNTILGRKAFKAESNPKSVTKPNEGQR</sequence>
<evidence type="ECO:0000259" key="5">
    <source>
        <dbReference type="Pfam" id="PF04548"/>
    </source>
</evidence>
<proteinExistence type="inferred from homology"/>
<dbReference type="GeneTree" id="ENSGT00940000164100"/>
<protein>
    <recommendedName>
        <fullName evidence="5">AIG1-type G domain-containing protein</fullName>
    </recommendedName>
</protein>
<evidence type="ECO:0000256" key="4">
    <source>
        <dbReference type="SAM" id="MobiDB-lite"/>
    </source>
</evidence>
<evidence type="ECO:0000313" key="7">
    <source>
        <dbReference type="Proteomes" id="UP000261500"/>
    </source>
</evidence>
<keyword evidence="3" id="KW-0342">GTP-binding</keyword>
<comment type="similarity">
    <text evidence="1">Belongs to the TRAFAC class TrmE-Era-EngA-EngB-Septin-like GTPase superfamily. AIG1/Toc34/Toc159-like paraseptin GTPase family. IAN subfamily.</text>
</comment>
<dbReference type="InterPro" id="IPR045058">
    <property type="entry name" value="GIMA/IAN/Toc"/>
</dbReference>
<dbReference type="Proteomes" id="UP000261500">
    <property type="component" value="Unplaced"/>
</dbReference>